<evidence type="ECO:0000259" key="5">
    <source>
        <dbReference type="PROSITE" id="PS50097"/>
    </source>
</evidence>
<name>A0ABY8U457_TETOB</name>
<proteinExistence type="inferred from homology"/>
<dbReference type="Pfam" id="PF24570">
    <property type="entry name" value="BACK_BPM_SPOP"/>
    <property type="match status" value="1"/>
</dbReference>
<evidence type="ECO:0000313" key="7">
    <source>
        <dbReference type="Proteomes" id="UP001244341"/>
    </source>
</evidence>
<dbReference type="Gene3D" id="1.25.40.420">
    <property type="match status" value="1"/>
</dbReference>
<evidence type="ECO:0000313" key="6">
    <source>
        <dbReference type="EMBL" id="WIA16243.1"/>
    </source>
</evidence>
<dbReference type="PANTHER" id="PTHR26379">
    <property type="entry name" value="BTB/POZ AND MATH DOMAIN-CONTAINING PROTEIN 1"/>
    <property type="match status" value="1"/>
</dbReference>
<dbReference type="InterPro" id="IPR056423">
    <property type="entry name" value="BACK_BPM_SPOP"/>
</dbReference>
<dbReference type="PROSITE" id="PS50097">
    <property type="entry name" value="BTB"/>
    <property type="match status" value="2"/>
</dbReference>
<evidence type="ECO:0000256" key="1">
    <source>
        <dbReference type="ARBA" id="ARBA00004430"/>
    </source>
</evidence>
<dbReference type="SMART" id="SM00225">
    <property type="entry name" value="BTB"/>
    <property type="match status" value="2"/>
</dbReference>
<dbReference type="Gene3D" id="2.60.210.10">
    <property type="entry name" value="Apoptosis, Tumor Necrosis Factor Receptor Associated Protein 2, Chain A"/>
    <property type="match status" value="2"/>
</dbReference>
<organism evidence="6 7">
    <name type="scientific">Tetradesmus obliquus</name>
    <name type="common">Green alga</name>
    <name type="synonym">Acutodesmus obliquus</name>
    <dbReference type="NCBI Taxonomy" id="3088"/>
    <lineage>
        <taxon>Eukaryota</taxon>
        <taxon>Viridiplantae</taxon>
        <taxon>Chlorophyta</taxon>
        <taxon>core chlorophytes</taxon>
        <taxon>Chlorophyceae</taxon>
        <taxon>CS clade</taxon>
        <taxon>Sphaeropleales</taxon>
        <taxon>Scenedesmaceae</taxon>
        <taxon>Tetradesmus</taxon>
    </lineage>
</organism>
<dbReference type="EMBL" id="CP126214">
    <property type="protein sequence ID" value="WIA16243.1"/>
    <property type="molecule type" value="Genomic_DNA"/>
</dbReference>
<dbReference type="Gene3D" id="3.80.10.10">
    <property type="entry name" value="Ribonuclease Inhibitor"/>
    <property type="match status" value="2"/>
</dbReference>
<dbReference type="Pfam" id="PF00651">
    <property type="entry name" value="BTB"/>
    <property type="match status" value="2"/>
</dbReference>
<dbReference type="PANTHER" id="PTHR26379:SF187">
    <property type="entry name" value="OS07G0655300 PROTEIN"/>
    <property type="match status" value="1"/>
</dbReference>
<comment type="pathway">
    <text evidence="2">Protein modification; protein ubiquitination.</text>
</comment>
<evidence type="ECO:0000256" key="2">
    <source>
        <dbReference type="ARBA" id="ARBA00004906"/>
    </source>
</evidence>
<reference evidence="6 7" key="1">
    <citation type="submission" date="2023-05" db="EMBL/GenBank/DDBJ databases">
        <title>A 100% complete, gapless, phased diploid assembly of the Scenedesmus obliquus UTEX 3031 genome.</title>
        <authorList>
            <person name="Biondi T.C."/>
            <person name="Hanschen E.R."/>
            <person name="Kwon T."/>
            <person name="Eng W."/>
            <person name="Kruse C.P.S."/>
            <person name="Koehler S.I."/>
            <person name="Kunde Y."/>
            <person name="Gleasner C.D."/>
            <person name="You Mak K.T."/>
            <person name="Polle J."/>
            <person name="Hovde B.T."/>
            <person name="Starkenburg S.R."/>
        </authorList>
    </citation>
    <scope>NUCLEOTIDE SEQUENCE [LARGE SCALE GENOMIC DNA]</scope>
    <source>
        <strain evidence="6 7">DOE0152z</strain>
    </source>
</reference>
<evidence type="ECO:0000256" key="3">
    <source>
        <dbReference type="ARBA" id="ARBA00010846"/>
    </source>
</evidence>
<dbReference type="Proteomes" id="UP001244341">
    <property type="component" value="Chromosome 7b"/>
</dbReference>
<sequence>MTTAALGNVVSGLTAYHRLVAAAQGIPAELVPPVLLPLRSLRYVGCGASKGAILQHLSPHILTEREFYVYRSPFGQREDVVESHLAAAVDHMLGPLSRLTSLQRLTLGLNATLAAEQERVIASRVISIAARLTQLRHLHLELQAVAILDLRQLPASLQELKVVRALGLATRLTHLSIAWCKVEATAQQLAEQLGELHSLQELWIKGLELQPPQRDGLAHSSLQMQPGQGDVVQPSASAGQSAGQQLQELSLQQAEAVAHPARALLAVVAQLPALQYLALYNDEELWTAAAVLELHGATQLTRLRINSSAGDADKIGDEVIVRLLSSLTGLQDLELRLPLLTEACLTAVQGLPHLKVLGVNVLLFYPLGNHPELGQAVPVDQAAISAAADAKAKQDRDNRRAAAARMTAEELTDIQAQQEAAQQSLSHMVATAQRRQLFRDKQEQYWYFASVYVVRVGSGKQPQGIQQLFEDGIPFAAVCGYHSLTVVNHCNPERSLTLAPDASHRAGALSIRCNEDPVSYNNRQERWGAGEFMRRSILEDPASGFLQDDTLLIRYRCELLMTHGGALSNTRGSPFTAEVLCAPPATLSKELEELLYSGRHSDFTICLEHPDYPAEQLQLHSMVLAARCPVLRRMLSIGMAEARSGRTVMRDVAHPAAKAMLHFIYTDALPRDLHEEWEQDPAMATHLLAAADMYQLGRLARICEQRLCRSIDVDNASHLLALAEQHQAHELKRLTTPLNLASFVSKTAWEDEWHTTIKSKHKLTISNLSSLKGLRENECVASDTFEVAGHKWGTSCDFVSQVPGQLPAAASKVQQASDTDAGIFINGPMPTAGVSSSVSAAARGQPAQAAAAAAARQEPSAQEQYMRMVLRQQRRHGDAAEQAAAREEIVRRGFTNARSVKVDHAAVFIARVGEGKDPRGVVQVEQDGVEHRAVRMFCGFTLVNHKQLRASLVKNTRPALGPVVIRCTEQPSMLDMHCQHTRYGYRKLIKKTKLYNPANGWLKDDALEVRVELSVLLSAGQPSPMRVSPLLADKVAVPAPSMAAEMAEILETGCGADLQLLVQHPQHVQQAFPVHRMVLQLRCPRLAQLAAAGAGTIVVDDIEPHVAKAMLHALYTDELPPGMQQGLAGQLLQAGLEYAMVRLAALCEAHLARCIRINTAVDILLLADSCRAQELKRVCMQFMAANVATLLAHASFQQLQQQRPLLLAELCDMLGTWGPVGSAAAQQLQVAAAVEAAKVLSLLLGGAEAQAGAAVAEQAAAASETAAAASETAAAAPEAAAAAPEAAAAAAPESGAAAVTDEAAAAAAAAPTADAASEAATAEAGAARADTPEAGSFNRVTSVFAVYAEHGFEDQAAFECKLEHASKHAAGGSGGSAAVGSADDVIGDLYEGLGSDGEETEQEWMARLLARPPAADSAEAGSGDIYDGLLSDAEEAGQGEVVQPAMMLP</sequence>
<dbReference type="Gene3D" id="3.30.710.10">
    <property type="entry name" value="Potassium Channel Kv1.1, Chain A"/>
    <property type="match status" value="2"/>
</dbReference>
<comment type="subcellular location">
    <subcellularLocation>
        <location evidence="1">Cytoplasm</location>
        <location evidence="1">Cytoskeleton</location>
        <location evidence="1">Cilium axoneme</location>
    </subcellularLocation>
</comment>
<dbReference type="InterPro" id="IPR000210">
    <property type="entry name" value="BTB/POZ_dom"/>
</dbReference>
<dbReference type="InterPro" id="IPR011333">
    <property type="entry name" value="SKP1/BTB/POZ_sf"/>
</dbReference>
<dbReference type="CDD" id="cd00121">
    <property type="entry name" value="MATH"/>
    <property type="match status" value="1"/>
</dbReference>
<feature type="region of interest" description="Disordered" evidence="4">
    <location>
        <begin position="217"/>
        <end position="237"/>
    </location>
</feature>
<dbReference type="InterPro" id="IPR045005">
    <property type="entry name" value="BPM1-6"/>
</dbReference>
<dbReference type="SUPFAM" id="SSF49599">
    <property type="entry name" value="TRAF domain-like"/>
    <property type="match status" value="2"/>
</dbReference>
<dbReference type="InterPro" id="IPR008974">
    <property type="entry name" value="TRAF-like"/>
</dbReference>
<accession>A0ABY8U457</accession>
<dbReference type="InterPro" id="IPR002083">
    <property type="entry name" value="MATH/TRAF_dom"/>
</dbReference>
<dbReference type="SUPFAM" id="SSF52047">
    <property type="entry name" value="RNI-like"/>
    <property type="match status" value="1"/>
</dbReference>
<feature type="domain" description="BTB" evidence="5">
    <location>
        <begin position="1056"/>
        <end position="1123"/>
    </location>
</feature>
<gene>
    <name evidence="6" type="ORF">OEZ85_012954</name>
</gene>
<dbReference type="SUPFAM" id="SSF54695">
    <property type="entry name" value="POZ domain"/>
    <property type="match status" value="2"/>
</dbReference>
<evidence type="ECO:0000256" key="4">
    <source>
        <dbReference type="SAM" id="MobiDB-lite"/>
    </source>
</evidence>
<protein>
    <recommendedName>
        <fullName evidence="5">BTB domain-containing protein</fullName>
    </recommendedName>
</protein>
<comment type="similarity">
    <text evidence="3">Belongs to the Tdpoz family.</text>
</comment>
<dbReference type="InterPro" id="IPR032675">
    <property type="entry name" value="LRR_dom_sf"/>
</dbReference>
<feature type="domain" description="BTB" evidence="5">
    <location>
        <begin position="601"/>
        <end position="673"/>
    </location>
</feature>
<keyword evidence="7" id="KW-1185">Reference proteome</keyword>